<feature type="transmembrane region" description="Helical" evidence="1">
    <location>
        <begin position="31"/>
        <end position="52"/>
    </location>
</feature>
<keyword evidence="1" id="KW-1133">Transmembrane helix</keyword>
<organism evidence="3 4">
    <name type="scientific">Elysia marginata</name>
    <dbReference type="NCBI Taxonomy" id="1093978"/>
    <lineage>
        <taxon>Eukaryota</taxon>
        <taxon>Metazoa</taxon>
        <taxon>Spiralia</taxon>
        <taxon>Lophotrochozoa</taxon>
        <taxon>Mollusca</taxon>
        <taxon>Gastropoda</taxon>
        <taxon>Heterobranchia</taxon>
        <taxon>Euthyneura</taxon>
        <taxon>Panpulmonata</taxon>
        <taxon>Sacoglossa</taxon>
        <taxon>Placobranchoidea</taxon>
        <taxon>Plakobranchidae</taxon>
        <taxon>Elysia</taxon>
    </lineage>
</organism>
<evidence type="ECO:0000313" key="4">
    <source>
        <dbReference type="Proteomes" id="UP000762676"/>
    </source>
</evidence>
<evidence type="ECO:0000313" key="3">
    <source>
        <dbReference type="EMBL" id="GFS00572.1"/>
    </source>
</evidence>
<dbReference type="Proteomes" id="UP000762676">
    <property type="component" value="Unassembled WGS sequence"/>
</dbReference>
<keyword evidence="1" id="KW-0812">Transmembrane</keyword>
<keyword evidence="1" id="KW-0472">Membrane</keyword>
<name>A0AAV4HRT3_9GAST</name>
<evidence type="ECO:0000256" key="2">
    <source>
        <dbReference type="SAM" id="SignalP"/>
    </source>
</evidence>
<keyword evidence="4" id="KW-1185">Reference proteome</keyword>
<dbReference type="AlphaFoldDB" id="A0AAV4HRT3"/>
<accession>A0AAV4HRT3</accession>
<gene>
    <name evidence="3" type="ORF">ElyMa_004558700</name>
</gene>
<sequence length="159" mass="17246">MTLQLLPLGLLLLTVAVPVEAECDPGPAVVAVASVLSTLAVVVLVLLAIFFFRRRSRRKGHNMTRPSSSYQPHGVVNRAFSHPDDGGLSEQGKLDGARPCVWRLCSLAVTHSLTDMEVRGSIRGRDKPRTLKLELAADPPSVWHCGFSVKSGRPGVRIM</sequence>
<evidence type="ECO:0000256" key="1">
    <source>
        <dbReference type="SAM" id="Phobius"/>
    </source>
</evidence>
<keyword evidence="2" id="KW-0732">Signal</keyword>
<feature type="chain" id="PRO_5044022519" evidence="2">
    <location>
        <begin position="22"/>
        <end position="159"/>
    </location>
</feature>
<dbReference type="EMBL" id="BMAT01009182">
    <property type="protein sequence ID" value="GFS00572.1"/>
    <property type="molecule type" value="Genomic_DNA"/>
</dbReference>
<feature type="signal peptide" evidence="2">
    <location>
        <begin position="1"/>
        <end position="21"/>
    </location>
</feature>
<reference evidence="3 4" key="1">
    <citation type="journal article" date="2021" name="Elife">
        <title>Chloroplast acquisition without the gene transfer in kleptoplastic sea slugs, Plakobranchus ocellatus.</title>
        <authorList>
            <person name="Maeda T."/>
            <person name="Takahashi S."/>
            <person name="Yoshida T."/>
            <person name="Shimamura S."/>
            <person name="Takaki Y."/>
            <person name="Nagai Y."/>
            <person name="Toyoda A."/>
            <person name="Suzuki Y."/>
            <person name="Arimoto A."/>
            <person name="Ishii H."/>
            <person name="Satoh N."/>
            <person name="Nishiyama T."/>
            <person name="Hasebe M."/>
            <person name="Maruyama T."/>
            <person name="Minagawa J."/>
            <person name="Obokata J."/>
            <person name="Shigenobu S."/>
        </authorList>
    </citation>
    <scope>NUCLEOTIDE SEQUENCE [LARGE SCALE GENOMIC DNA]</scope>
</reference>
<proteinExistence type="predicted"/>
<protein>
    <submittedName>
        <fullName evidence="3">Uncharacterized protein</fullName>
    </submittedName>
</protein>
<comment type="caution">
    <text evidence="3">The sequence shown here is derived from an EMBL/GenBank/DDBJ whole genome shotgun (WGS) entry which is preliminary data.</text>
</comment>